<dbReference type="InterPro" id="IPR053924">
    <property type="entry name" value="RecX_HTH_2nd"/>
</dbReference>
<feature type="compositionally biased region" description="Basic and acidic residues" evidence="6">
    <location>
        <begin position="24"/>
        <end position="36"/>
    </location>
</feature>
<feature type="domain" description="RecX first three-helical" evidence="8">
    <location>
        <begin position="123"/>
        <end position="162"/>
    </location>
</feature>
<feature type="compositionally biased region" description="Polar residues" evidence="6">
    <location>
        <begin position="40"/>
        <end position="59"/>
    </location>
</feature>
<dbReference type="PANTHER" id="PTHR33602">
    <property type="entry name" value="REGULATORY PROTEIN RECX FAMILY PROTEIN"/>
    <property type="match status" value="1"/>
</dbReference>
<dbReference type="Pfam" id="PF21982">
    <property type="entry name" value="RecX_HTH1"/>
    <property type="match status" value="1"/>
</dbReference>
<comment type="function">
    <text evidence="5">Modulates RecA activity.</text>
</comment>
<dbReference type="EMBL" id="MWXA01000005">
    <property type="protein sequence ID" value="OZG66727.1"/>
    <property type="molecule type" value="Genomic_DNA"/>
</dbReference>
<evidence type="ECO:0000256" key="2">
    <source>
        <dbReference type="ARBA" id="ARBA00009695"/>
    </source>
</evidence>
<evidence type="ECO:0000256" key="1">
    <source>
        <dbReference type="ARBA" id="ARBA00004496"/>
    </source>
</evidence>
<comment type="subcellular location">
    <subcellularLocation>
        <location evidence="1 5">Cytoplasm</location>
    </subcellularLocation>
</comment>
<dbReference type="InterPro" id="IPR036388">
    <property type="entry name" value="WH-like_DNA-bd_sf"/>
</dbReference>
<dbReference type="RefSeq" id="WP_244568427.1">
    <property type="nucleotide sequence ID" value="NZ_JBDNSG010000001.1"/>
</dbReference>
<feature type="region of interest" description="Disordered" evidence="6">
    <location>
        <begin position="15"/>
        <end position="84"/>
    </location>
</feature>
<dbReference type="HAMAP" id="MF_01114">
    <property type="entry name" value="RecX"/>
    <property type="match status" value="1"/>
</dbReference>
<gene>
    <name evidence="5" type="primary">recX</name>
    <name evidence="9" type="ORF">BAQU_0799</name>
</gene>
<evidence type="ECO:0000259" key="7">
    <source>
        <dbReference type="Pfam" id="PF02631"/>
    </source>
</evidence>
<dbReference type="Proteomes" id="UP000216451">
    <property type="component" value="Unassembled WGS sequence"/>
</dbReference>
<dbReference type="PANTHER" id="PTHR33602:SF1">
    <property type="entry name" value="REGULATORY PROTEIN RECX FAMILY PROTEIN"/>
    <property type="match status" value="1"/>
</dbReference>
<evidence type="ECO:0000256" key="3">
    <source>
        <dbReference type="ARBA" id="ARBA00018111"/>
    </source>
</evidence>
<reference evidence="9 10" key="1">
    <citation type="journal article" date="2017" name="BMC Genomics">
        <title>Comparative genomic and phylogenomic analyses of the Bifidobacteriaceae family.</title>
        <authorList>
            <person name="Lugli G.A."/>
            <person name="Milani C."/>
            <person name="Turroni F."/>
            <person name="Duranti S."/>
            <person name="Mancabelli L."/>
            <person name="Mangifesta M."/>
            <person name="Ferrario C."/>
            <person name="Modesto M."/>
            <person name="Mattarelli P."/>
            <person name="Jiri K."/>
            <person name="van Sinderen D."/>
            <person name="Ventura M."/>
        </authorList>
    </citation>
    <scope>NUCLEOTIDE SEQUENCE [LARGE SCALE GENOMIC DNA]</scope>
    <source>
        <strain evidence="9 10">LMG 28769</strain>
    </source>
</reference>
<proteinExistence type="inferred from homology"/>
<name>A0A261G5K1_9BIFI</name>
<comment type="similarity">
    <text evidence="2 5">Belongs to the RecX family.</text>
</comment>
<feature type="domain" description="RecX second three-helical" evidence="7">
    <location>
        <begin position="169"/>
        <end position="204"/>
    </location>
</feature>
<dbReference type="AlphaFoldDB" id="A0A261G5K1"/>
<evidence type="ECO:0000259" key="8">
    <source>
        <dbReference type="Pfam" id="PF21982"/>
    </source>
</evidence>
<feature type="compositionally biased region" description="Basic and acidic residues" evidence="6">
    <location>
        <begin position="62"/>
        <end position="71"/>
    </location>
</feature>
<sequence length="270" mass="29966">MITADKFLASHKIIIPESQSVERQSAEDVCGERSLDDSVDNSVESPAHSSDRNSPQSTESTEDARPLDGHRGTQAFNTSRTHDRKVADLRDAVACITDKDEGHAGKDAETVPGELSDNDIDACREAALRLLDAAPRSSGGLKQRLIDKEFDDAVIDEVISRLQRVLLINDEAYAESAVRYCLSRNMGARYTERELLRKGVDRTLTRRLIAESTEAGQFVDAAYELGRTVLRKTQGMDPIKRKRRFWSAGGRKGHAPDIIRQVANELFDNA</sequence>
<keyword evidence="4 5" id="KW-0963">Cytoplasm</keyword>
<keyword evidence="10" id="KW-1185">Reference proteome</keyword>
<dbReference type="GeneID" id="99613773"/>
<dbReference type="InterPro" id="IPR003783">
    <property type="entry name" value="Regulatory_RecX"/>
</dbReference>
<evidence type="ECO:0000256" key="5">
    <source>
        <dbReference type="HAMAP-Rule" id="MF_01114"/>
    </source>
</evidence>
<dbReference type="InterPro" id="IPR053926">
    <property type="entry name" value="RecX_HTH_1st"/>
</dbReference>
<evidence type="ECO:0000256" key="4">
    <source>
        <dbReference type="ARBA" id="ARBA00022490"/>
    </source>
</evidence>
<evidence type="ECO:0000313" key="10">
    <source>
        <dbReference type="Proteomes" id="UP000216451"/>
    </source>
</evidence>
<dbReference type="Gene3D" id="1.10.10.10">
    <property type="entry name" value="Winged helix-like DNA-binding domain superfamily/Winged helix DNA-binding domain"/>
    <property type="match status" value="2"/>
</dbReference>
<dbReference type="GO" id="GO:0005737">
    <property type="term" value="C:cytoplasm"/>
    <property type="evidence" value="ECO:0007669"/>
    <property type="project" value="UniProtKB-SubCell"/>
</dbReference>
<dbReference type="Pfam" id="PF02631">
    <property type="entry name" value="RecX_HTH2"/>
    <property type="match status" value="1"/>
</dbReference>
<evidence type="ECO:0000256" key="6">
    <source>
        <dbReference type="SAM" id="MobiDB-lite"/>
    </source>
</evidence>
<evidence type="ECO:0000313" key="9">
    <source>
        <dbReference type="EMBL" id="OZG66727.1"/>
    </source>
</evidence>
<protein>
    <recommendedName>
        <fullName evidence="3 5">Regulatory protein RecX</fullName>
    </recommendedName>
</protein>
<accession>A0A261G5K1</accession>
<dbReference type="GO" id="GO:0006282">
    <property type="term" value="P:regulation of DNA repair"/>
    <property type="evidence" value="ECO:0007669"/>
    <property type="project" value="UniProtKB-UniRule"/>
</dbReference>
<organism evidence="9 10">
    <name type="scientific">Bifidobacterium aquikefiri</name>
    <dbReference type="NCBI Taxonomy" id="1653207"/>
    <lineage>
        <taxon>Bacteria</taxon>
        <taxon>Bacillati</taxon>
        <taxon>Actinomycetota</taxon>
        <taxon>Actinomycetes</taxon>
        <taxon>Bifidobacteriales</taxon>
        <taxon>Bifidobacteriaceae</taxon>
        <taxon>Bifidobacterium</taxon>
    </lineage>
</organism>
<comment type="caution">
    <text evidence="9">The sequence shown here is derived from an EMBL/GenBank/DDBJ whole genome shotgun (WGS) entry which is preliminary data.</text>
</comment>